<dbReference type="PROSITE" id="PS00104">
    <property type="entry name" value="EPSP_SYNTHASE_1"/>
    <property type="match status" value="1"/>
</dbReference>
<dbReference type="AlphaFoldDB" id="A0A0R1W4Z0"/>
<dbReference type="InterPro" id="IPR001986">
    <property type="entry name" value="Enolpyruvate_Tfrase_dom"/>
</dbReference>
<dbReference type="HAMAP" id="MF_00210">
    <property type="entry name" value="EPSP_synth"/>
    <property type="match status" value="1"/>
</dbReference>
<dbReference type="InterPro" id="IPR036968">
    <property type="entry name" value="Enolpyruvate_Tfrase_sf"/>
</dbReference>
<feature type="binding site" evidence="8">
    <location>
        <position position="135"/>
    </location>
    <ligand>
        <name>phosphoenolpyruvate</name>
        <dbReference type="ChEBI" id="CHEBI:58702"/>
    </ligand>
</feature>
<reference evidence="10 11" key="1">
    <citation type="journal article" date="2015" name="Genome Announc.">
        <title>Expanding the biotechnology potential of lactobacilli through comparative genomics of 213 strains and associated genera.</title>
        <authorList>
            <person name="Sun Z."/>
            <person name="Harris H.M."/>
            <person name="McCann A."/>
            <person name="Guo C."/>
            <person name="Argimon S."/>
            <person name="Zhang W."/>
            <person name="Yang X."/>
            <person name="Jeffery I.B."/>
            <person name="Cooney J.C."/>
            <person name="Kagawa T.F."/>
            <person name="Liu W."/>
            <person name="Song Y."/>
            <person name="Salvetti E."/>
            <person name="Wrobel A."/>
            <person name="Rasinkangas P."/>
            <person name="Parkhill J."/>
            <person name="Rea M.C."/>
            <person name="O'Sullivan O."/>
            <person name="Ritari J."/>
            <person name="Douillard F.P."/>
            <person name="Paul Ross R."/>
            <person name="Yang R."/>
            <person name="Briner A.E."/>
            <person name="Felis G.E."/>
            <person name="de Vos W.M."/>
            <person name="Barrangou R."/>
            <person name="Klaenhammer T.R."/>
            <person name="Caufield P.W."/>
            <person name="Cui Y."/>
            <person name="Zhang H."/>
            <person name="O'Toole P.W."/>
        </authorList>
    </citation>
    <scope>NUCLEOTIDE SEQUENCE [LARGE SCALE GENOMIC DNA]</scope>
    <source>
        <strain evidence="10 11">DSM 17758</strain>
    </source>
</reference>
<evidence type="ECO:0000313" key="10">
    <source>
        <dbReference type="EMBL" id="KRM10697.1"/>
    </source>
</evidence>
<evidence type="ECO:0000256" key="8">
    <source>
        <dbReference type="HAMAP-Rule" id="MF_00210"/>
    </source>
</evidence>
<keyword evidence="4 8" id="KW-0028">Amino-acid biosynthesis</keyword>
<feature type="domain" description="Enolpyruvate transferase" evidence="9">
    <location>
        <begin position="18"/>
        <end position="448"/>
    </location>
</feature>
<dbReference type="FunFam" id="3.65.10.10:FF:000005">
    <property type="entry name" value="3-phosphoshikimate 1-carboxyvinyltransferase"/>
    <property type="match status" value="1"/>
</dbReference>
<feature type="binding site" evidence="8">
    <location>
        <position position="33"/>
    </location>
    <ligand>
        <name>3-phosphoshikimate</name>
        <dbReference type="ChEBI" id="CHEBI:145989"/>
    </ligand>
</feature>
<dbReference type="Gene3D" id="3.65.10.10">
    <property type="entry name" value="Enolpyruvate transferase domain"/>
    <property type="match status" value="2"/>
</dbReference>
<comment type="catalytic activity">
    <reaction evidence="7">
        <text>3-phosphoshikimate + phosphoenolpyruvate = 5-O-(1-carboxyvinyl)-3-phosphoshikimate + phosphate</text>
        <dbReference type="Rhea" id="RHEA:21256"/>
        <dbReference type="ChEBI" id="CHEBI:43474"/>
        <dbReference type="ChEBI" id="CHEBI:57701"/>
        <dbReference type="ChEBI" id="CHEBI:58702"/>
        <dbReference type="ChEBI" id="CHEBI:145989"/>
        <dbReference type="EC" id="2.5.1.19"/>
    </reaction>
    <physiologicalReaction direction="left-to-right" evidence="7">
        <dbReference type="Rhea" id="RHEA:21257"/>
    </physiologicalReaction>
</comment>
<evidence type="ECO:0000313" key="11">
    <source>
        <dbReference type="Proteomes" id="UP000051315"/>
    </source>
</evidence>
<feature type="binding site" evidence="8">
    <location>
        <position position="367"/>
    </location>
    <ligand>
        <name>phosphoenolpyruvate</name>
        <dbReference type="ChEBI" id="CHEBI:58702"/>
    </ligand>
</feature>
<comment type="caution">
    <text evidence="10">The sequence shown here is derived from an EMBL/GenBank/DDBJ whole genome shotgun (WGS) entry which is preliminary data.</text>
</comment>
<feature type="binding site" evidence="8">
    <location>
        <position position="34"/>
    </location>
    <ligand>
        <name>3-phosphoshikimate</name>
        <dbReference type="ChEBI" id="CHEBI:145989"/>
    </ligand>
</feature>
<dbReference type="GO" id="GO:0005737">
    <property type="term" value="C:cytoplasm"/>
    <property type="evidence" value="ECO:0007669"/>
    <property type="project" value="UniProtKB-SubCell"/>
</dbReference>
<feature type="binding site" evidence="8">
    <location>
        <position position="183"/>
    </location>
    <ligand>
        <name>phosphoenolpyruvate</name>
        <dbReference type="ChEBI" id="CHEBI:58702"/>
    </ligand>
</feature>
<protein>
    <recommendedName>
        <fullName evidence="8">3-phosphoshikimate 1-carboxyvinyltransferase</fullName>
        <ecNumber evidence="8">2.5.1.19</ecNumber>
    </recommendedName>
    <alternativeName>
        <fullName evidence="8">5-enolpyruvylshikimate-3-phosphate synthase</fullName>
        <shortName evidence="8">EPSP synthase</shortName>
        <shortName evidence="8">EPSPS</shortName>
    </alternativeName>
</protein>
<dbReference type="Pfam" id="PF00275">
    <property type="entry name" value="EPSP_synthase"/>
    <property type="match status" value="1"/>
</dbReference>
<evidence type="ECO:0000256" key="4">
    <source>
        <dbReference type="ARBA" id="ARBA00022605"/>
    </source>
</evidence>
<dbReference type="InterPro" id="IPR006264">
    <property type="entry name" value="EPSP_synthase"/>
</dbReference>
<dbReference type="CDD" id="cd01556">
    <property type="entry name" value="EPSP_synthase"/>
    <property type="match status" value="1"/>
</dbReference>
<evidence type="ECO:0000256" key="3">
    <source>
        <dbReference type="ARBA" id="ARBA00022490"/>
    </source>
</evidence>
<feature type="binding site" evidence="8">
    <location>
        <position position="33"/>
    </location>
    <ligand>
        <name>phosphoenolpyruvate</name>
        <dbReference type="ChEBI" id="CHEBI:58702"/>
    </ligand>
</feature>
<comment type="caution">
    <text evidence="8">Lacks conserved residue(s) required for the propagation of feature annotation.</text>
</comment>
<dbReference type="UniPathway" id="UPA00053">
    <property type="reaction ID" value="UER00089"/>
</dbReference>
<dbReference type="GO" id="GO:0009073">
    <property type="term" value="P:aromatic amino acid family biosynthetic process"/>
    <property type="evidence" value="ECO:0007669"/>
    <property type="project" value="UniProtKB-KW"/>
</dbReference>
<keyword evidence="5 8" id="KW-0808">Transferase</keyword>
<evidence type="ECO:0000256" key="7">
    <source>
        <dbReference type="ARBA" id="ARBA00044633"/>
    </source>
</evidence>
<dbReference type="GO" id="GO:0003866">
    <property type="term" value="F:3-phosphoshikimate 1-carboxyvinyltransferase activity"/>
    <property type="evidence" value="ECO:0007669"/>
    <property type="project" value="UniProtKB-UniRule"/>
</dbReference>
<evidence type="ECO:0000256" key="2">
    <source>
        <dbReference type="ARBA" id="ARBA00009948"/>
    </source>
</evidence>
<dbReference type="EMBL" id="AZFX01000036">
    <property type="protein sequence ID" value="KRM10697.1"/>
    <property type="molecule type" value="Genomic_DNA"/>
</dbReference>
<dbReference type="PANTHER" id="PTHR21090:SF5">
    <property type="entry name" value="PENTAFUNCTIONAL AROM POLYPEPTIDE"/>
    <property type="match status" value="1"/>
</dbReference>
<evidence type="ECO:0000256" key="5">
    <source>
        <dbReference type="ARBA" id="ARBA00022679"/>
    </source>
</evidence>
<comment type="pathway">
    <text evidence="1 8">Metabolic intermediate biosynthesis; chorismate biosynthesis; chorismate from D-erythrose 4-phosphate and phosphoenolpyruvate: step 6/7.</text>
</comment>
<keyword evidence="6 8" id="KW-0057">Aromatic amino acid biosynthesis</keyword>
<dbReference type="NCBIfam" id="TIGR01356">
    <property type="entry name" value="aroA"/>
    <property type="match status" value="1"/>
</dbReference>
<dbReference type="OrthoDB" id="9809920at2"/>
<evidence type="ECO:0000259" key="9">
    <source>
        <dbReference type="Pfam" id="PF00275"/>
    </source>
</evidence>
<evidence type="ECO:0000256" key="1">
    <source>
        <dbReference type="ARBA" id="ARBA00004811"/>
    </source>
</evidence>
<feature type="binding site" evidence="8">
    <location>
        <position position="363"/>
    </location>
    <ligand>
        <name>3-phosphoshikimate</name>
        <dbReference type="ChEBI" id="CHEBI:145989"/>
    </ligand>
</feature>
<comment type="subcellular location">
    <subcellularLocation>
        <location evidence="8">Cytoplasm</location>
    </subcellularLocation>
</comment>
<feature type="binding site" evidence="8">
    <location>
        <position position="38"/>
    </location>
    <ligand>
        <name>3-phosphoshikimate</name>
        <dbReference type="ChEBI" id="CHEBI:145989"/>
    </ligand>
</feature>
<dbReference type="InterPro" id="IPR013792">
    <property type="entry name" value="RNA3'P_cycl/enolpyr_Trfase_a/b"/>
</dbReference>
<sequence>MMTTNLISQQYQMQLQIKPGQSIQGTYQTPADKSISHRALIFGAIAAGNTVIDNLLVSDDVERTQQALQALGIQIETRQHQTVVHGLAGFNFQPQHSLTRLNLGNSGTTARLLMGLLAKQPHTIQLSGDLSLNQRPMARVISPLTTMGMRAEYLADHGMLPLQILPTTQLRGIKYTLPVASAQLKSALILGALQADAPSHFRQPAVSRDHTEKMLWQFGGCSNLHVEGNLLTVSPLQRPLQAQHVVVPGDPSSAAFLISAALLLPGSQLLVENQSLNETRTGFLRLVQQLAPQAIEVSVSRDDTAGEPRGDILVKHAHQQLPAFQINGRLLGCLIDEIPILSLLATQCQGTTIIREATELRYKETDRLHVITTELTKLGAIIREQPDGLIIEGPTKLHASDDEATVSAHADHRIAMMLVIAAILSGQHFSIEGLDSIAISNPTFITDLQQLLRVESQWDQL</sequence>
<organism evidence="10 11">
    <name type="scientific">Lapidilactobacillus concavus DSM 17758</name>
    <dbReference type="NCBI Taxonomy" id="1423735"/>
    <lineage>
        <taxon>Bacteria</taxon>
        <taxon>Bacillati</taxon>
        <taxon>Bacillota</taxon>
        <taxon>Bacilli</taxon>
        <taxon>Lactobacillales</taxon>
        <taxon>Lactobacillaceae</taxon>
        <taxon>Lapidilactobacillus</taxon>
    </lineage>
</organism>
<dbReference type="PATRIC" id="fig|1423735.3.peg.1348"/>
<feature type="binding site" evidence="8">
    <location>
        <position position="107"/>
    </location>
    <ligand>
        <name>phosphoenolpyruvate</name>
        <dbReference type="ChEBI" id="CHEBI:58702"/>
    </ligand>
</feature>
<keyword evidence="3 8" id="KW-0963">Cytoplasm</keyword>
<feature type="binding site" evidence="8">
    <location>
        <position position="336"/>
    </location>
    <ligand>
        <name>3-phosphoshikimate</name>
        <dbReference type="ChEBI" id="CHEBI:145989"/>
    </ligand>
</feature>
<dbReference type="STRING" id="1423735.FC15_GL001302"/>
<dbReference type="InterPro" id="IPR023193">
    <property type="entry name" value="EPSP_synthase_CS"/>
</dbReference>
<comment type="similarity">
    <text evidence="2 8">Belongs to the EPSP synthase family.</text>
</comment>
<feature type="binding site" evidence="8">
    <location>
        <position position="183"/>
    </location>
    <ligand>
        <name>3-phosphoshikimate</name>
        <dbReference type="ChEBI" id="CHEBI:145989"/>
    </ligand>
</feature>
<dbReference type="PROSITE" id="PS00885">
    <property type="entry name" value="EPSP_SYNTHASE_2"/>
    <property type="match status" value="1"/>
</dbReference>
<keyword evidence="11" id="KW-1185">Reference proteome</keyword>
<dbReference type="PANTHER" id="PTHR21090">
    <property type="entry name" value="AROM/DEHYDROQUINATE SYNTHASE"/>
    <property type="match status" value="1"/>
</dbReference>
<comment type="subunit">
    <text evidence="8">Monomer.</text>
</comment>
<evidence type="ECO:0000256" key="6">
    <source>
        <dbReference type="ARBA" id="ARBA00023141"/>
    </source>
</evidence>
<feature type="binding site" evidence="8">
    <location>
        <position position="181"/>
    </location>
    <ligand>
        <name>3-phosphoshikimate</name>
        <dbReference type="ChEBI" id="CHEBI:145989"/>
    </ligand>
</feature>
<dbReference type="SUPFAM" id="SSF55205">
    <property type="entry name" value="EPT/RTPC-like"/>
    <property type="match status" value="1"/>
</dbReference>
<dbReference type="GO" id="GO:0008652">
    <property type="term" value="P:amino acid biosynthetic process"/>
    <property type="evidence" value="ECO:0007669"/>
    <property type="project" value="UniProtKB-KW"/>
</dbReference>
<dbReference type="GO" id="GO:0009423">
    <property type="term" value="P:chorismate biosynthetic process"/>
    <property type="evidence" value="ECO:0007669"/>
    <property type="project" value="UniProtKB-UniRule"/>
</dbReference>
<dbReference type="PIRSF" id="PIRSF000505">
    <property type="entry name" value="EPSPS"/>
    <property type="match status" value="1"/>
</dbReference>
<dbReference type="Proteomes" id="UP000051315">
    <property type="component" value="Unassembled WGS sequence"/>
</dbReference>
<dbReference type="EC" id="2.5.1.19" evidence="8"/>
<gene>
    <name evidence="8" type="primary">aroA</name>
    <name evidence="10" type="ORF">FC15_GL001302</name>
</gene>
<accession>A0A0R1W4Z0</accession>
<feature type="binding site" evidence="8">
    <location>
        <position position="413"/>
    </location>
    <ligand>
        <name>phosphoenolpyruvate</name>
        <dbReference type="ChEBI" id="CHEBI:58702"/>
    </ligand>
</feature>
<feature type="active site" description="Proton acceptor" evidence="8">
    <location>
        <position position="336"/>
    </location>
</feature>
<comment type="function">
    <text evidence="8">Catalyzes the transfer of the enolpyruvyl moiety of phosphoenolpyruvate (PEP) to the 5-hydroxyl of shikimate-3-phosphate (S3P) to produce enolpyruvyl shikimate-3-phosphate and inorganic phosphate.</text>
</comment>
<proteinExistence type="inferred from homology"/>
<name>A0A0R1W4Z0_9LACO</name>